<organism evidence="11">
    <name type="scientific">Picea sitchensis</name>
    <name type="common">Sitka spruce</name>
    <name type="synonym">Pinus sitchensis</name>
    <dbReference type="NCBI Taxonomy" id="3332"/>
    <lineage>
        <taxon>Eukaryota</taxon>
        <taxon>Viridiplantae</taxon>
        <taxon>Streptophyta</taxon>
        <taxon>Embryophyta</taxon>
        <taxon>Tracheophyta</taxon>
        <taxon>Spermatophyta</taxon>
        <taxon>Pinopsida</taxon>
        <taxon>Pinidae</taxon>
        <taxon>Conifers I</taxon>
        <taxon>Pinales</taxon>
        <taxon>Pinaceae</taxon>
        <taxon>Picea</taxon>
    </lineage>
</organism>
<dbReference type="OMA" id="EPVSSHF"/>
<accession>A9NPK6</accession>
<dbReference type="InterPro" id="IPR029062">
    <property type="entry name" value="Class_I_gatase-like"/>
</dbReference>
<evidence type="ECO:0000256" key="8">
    <source>
        <dbReference type="PIRSR" id="PIRSR615527-1"/>
    </source>
</evidence>
<evidence type="ECO:0000256" key="6">
    <source>
        <dbReference type="ARBA" id="ARBA00022801"/>
    </source>
</evidence>
<dbReference type="PROSITE" id="PS51275">
    <property type="entry name" value="PEPTIDASE_C26_GGH"/>
    <property type="match status" value="1"/>
</dbReference>
<keyword evidence="4" id="KW-0964">Secreted</keyword>
<feature type="active site" description="Proton donor" evidence="8">
    <location>
        <position position="261"/>
    </location>
</feature>
<dbReference type="InterPro" id="IPR011697">
    <property type="entry name" value="Peptidase_C26"/>
</dbReference>
<dbReference type="GO" id="GO:0046900">
    <property type="term" value="P:tetrahydrofolylpolyglutamate metabolic process"/>
    <property type="evidence" value="ECO:0007669"/>
    <property type="project" value="TreeGrafter"/>
</dbReference>
<feature type="signal peptide" evidence="10">
    <location>
        <begin position="1"/>
        <end position="21"/>
    </location>
</feature>
<dbReference type="SUPFAM" id="SSF52317">
    <property type="entry name" value="Class I glutamine amidotransferase-like"/>
    <property type="match status" value="1"/>
</dbReference>
<dbReference type="PANTHER" id="PTHR11315">
    <property type="entry name" value="PROTEASE FAMILY C26 GAMMA-GLUTAMYL HYDROLASE"/>
    <property type="match status" value="1"/>
</dbReference>
<keyword evidence="5 10" id="KW-0732">Signal</keyword>
<dbReference type="FunFam" id="3.40.50.880:FF:000024">
    <property type="entry name" value="Folate gamma-glutamyl hydrolase"/>
    <property type="match status" value="1"/>
</dbReference>
<protein>
    <recommendedName>
        <fullName evidence="3 9">folate gamma-glutamyl hydrolase</fullName>
        <ecNumber evidence="3 9">3.4.19.9</ecNumber>
    </recommendedName>
</protein>
<dbReference type="EC" id="3.4.19.9" evidence="3 9"/>
<name>A9NPK6_PICSI</name>
<dbReference type="GO" id="GO:0034722">
    <property type="term" value="F:gamma-glutamyl-peptidase activity"/>
    <property type="evidence" value="ECO:0007669"/>
    <property type="project" value="UniProtKB-UniRule"/>
</dbReference>
<feature type="active site" description="Nucleophile" evidence="8 9">
    <location>
        <position position="148"/>
    </location>
</feature>
<dbReference type="AlphaFoldDB" id="A9NPK6"/>
<dbReference type="PANTHER" id="PTHR11315:SF0">
    <property type="entry name" value="FOLATE GAMMA-GLUTAMYL HYDROLASE"/>
    <property type="match status" value="1"/>
</dbReference>
<keyword evidence="6 9" id="KW-0378">Hydrolase</keyword>
<proteinExistence type="evidence at transcript level"/>
<comment type="subcellular location">
    <subcellularLocation>
        <location evidence="1">Secreted</location>
        <location evidence="1">Extracellular space</location>
    </subcellularLocation>
</comment>
<feature type="active site" evidence="9">
    <location>
        <position position="261"/>
    </location>
</feature>
<evidence type="ECO:0000256" key="2">
    <source>
        <dbReference type="ARBA" id="ARBA00011083"/>
    </source>
</evidence>
<evidence type="ECO:0000256" key="3">
    <source>
        <dbReference type="ARBA" id="ARBA00012886"/>
    </source>
</evidence>
<comment type="similarity">
    <text evidence="2">Belongs to the peptidase C26 family.</text>
</comment>
<dbReference type="Pfam" id="PF07722">
    <property type="entry name" value="Peptidase_C26"/>
    <property type="match status" value="1"/>
</dbReference>
<evidence type="ECO:0000256" key="9">
    <source>
        <dbReference type="PROSITE-ProRule" id="PRU00607"/>
    </source>
</evidence>
<dbReference type="Gene3D" id="3.40.50.880">
    <property type="match status" value="1"/>
</dbReference>
<feature type="chain" id="PRO_5002739521" description="folate gamma-glutamyl hydrolase" evidence="10">
    <location>
        <begin position="22"/>
        <end position="334"/>
    </location>
</feature>
<evidence type="ECO:0000256" key="5">
    <source>
        <dbReference type="ARBA" id="ARBA00022729"/>
    </source>
</evidence>
<evidence type="ECO:0000256" key="4">
    <source>
        <dbReference type="ARBA" id="ARBA00022525"/>
    </source>
</evidence>
<sequence>MAMGMSILLVCLSLFIHVLNAQQSLRLRLPSEDAKAEKTLNSEFYRPLIGIVTHPGDGAHGKLSTAPNASYIAASYVKFVESGGARVVPFIYNEPPEVLEQKFRAVNGLLFTGGSAKYGPYHQTVENLFQRALEENDNGEYFPVYAVCLGFEILSMIVSKDLNILERFDAANHPSTLFFESDAAKNTSIFKWFQPHILSKMSSEPLLFQNHMFGISPERMSANSGLSSFFKILTTSCDKNNKTYVSTIEAYKYPVTAVQWHPEKNTFEWEIPTIPHSADAIQVTQSVANFVISEARKSSHRATFQQEEEYLIYNYFPAYSGKVGGSFDQVYLFT</sequence>
<evidence type="ECO:0000256" key="7">
    <source>
        <dbReference type="ARBA" id="ARBA00051589"/>
    </source>
</evidence>
<dbReference type="EMBL" id="EF083217">
    <property type="protein sequence ID" value="ABK22567.1"/>
    <property type="molecule type" value="mRNA"/>
</dbReference>
<dbReference type="InterPro" id="IPR015527">
    <property type="entry name" value="Pept_C26_g-glut_hydrolase"/>
</dbReference>
<evidence type="ECO:0000313" key="11">
    <source>
        <dbReference type="EMBL" id="ABK22567.1"/>
    </source>
</evidence>
<comment type="catalytic activity">
    <reaction evidence="7 9">
        <text>(6S)-5,6,7,8-tetrahydrofolyl-(gamma-L-Glu)(n) + (n-1) H2O = (6S)-5,6,7,8-tetrahydrofolate + (n-1) L-glutamate</text>
        <dbReference type="Rhea" id="RHEA:56784"/>
        <dbReference type="Rhea" id="RHEA-COMP:14738"/>
        <dbReference type="ChEBI" id="CHEBI:15377"/>
        <dbReference type="ChEBI" id="CHEBI:29985"/>
        <dbReference type="ChEBI" id="CHEBI:57453"/>
        <dbReference type="ChEBI" id="CHEBI:141005"/>
        <dbReference type="EC" id="3.4.19.9"/>
    </reaction>
</comment>
<reference evidence="11" key="1">
    <citation type="journal article" date="2008" name="BMC Genomics">
        <title>A conifer genomics resource of 200,000 spruce (Picea spp.) ESTs and 6,464 high-quality, sequence-finished full-length cDNAs for Sitka spruce (Picea sitchensis).</title>
        <authorList>
            <person name="Ralph S.G."/>
            <person name="Chun H.J."/>
            <person name="Kolosova N."/>
            <person name="Cooper D."/>
            <person name="Oddy C."/>
            <person name="Ritland C.E."/>
            <person name="Kirkpatrick R."/>
            <person name="Moore R."/>
            <person name="Barber S."/>
            <person name="Holt R.A."/>
            <person name="Jones S.J."/>
            <person name="Marra M.A."/>
            <person name="Douglas C.J."/>
            <person name="Ritland K."/>
            <person name="Bohlmann J."/>
        </authorList>
    </citation>
    <scope>NUCLEOTIDE SEQUENCE</scope>
    <source>
        <tissue evidence="11">Green portion of the leader tissue</tissue>
    </source>
</reference>
<dbReference type="GO" id="GO:0005576">
    <property type="term" value="C:extracellular region"/>
    <property type="evidence" value="ECO:0007669"/>
    <property type="project" value="UniProtKB-SubCell"/>
</dbReference>
<dbReference type="GO" id="GO:0005773">
    <property type="term" value="C:vacuole"/>
    <property type="evidence" value="ECO:0007669"/>
    <property type="project" value="TreeGrafter"/>
</dbReference>
<evidence type="ECO:0000256" key="1">
    <source>
        <dbReference type="ARBA" id="ARBA00004239"/>
    </source>
</evidence>
<evidence type="ECO:0000256" key="10">
    <source>
        <dbReference type="SAM" id="SignalP"/>
    </source>
</evidence>
<dbReference type="PROSITE" id="PS51273">
    <property type="entry name" value="GATASE_TYPE_1"/>
    <property type="match status" value="1"/>
</dbReference>